<dbReference type="Proteomes" id="UP000183926">
    <property type="component" value="Unassembled WGS sequence"/>
</dbReference>
<comment type="similarity">
    <text evidence="3">Belongs to the N-acetylmuramoyl-L-alanine amidase 3 family.</text>
</comment>
<dbReference type="Pfam" id="PF01520">
    <property type="entry name" value="Amidase_3"/>
    <property type="match status" value="1"/>
</dbReference>
<dbReference type="Gene3D" id="2.60.40.3500">
    <property type="match status" value="1"/>
</dbReference>
<evidence type="ECO:0000313" key="13">
    <source>
        <dbReference type="Proteomes" id="UP000183926"/>
    </source>
</evidence>
<dbReference type="Gene3D" id="3.40.630.40">
    <property type="entry name" value="Zn-dependent exopeptidases"/>
    <property type="match status" value="1"/>
</dbReference>
<evidence type="ECO:0000313" key="12">
    <source>
        <dbReference type="EMBL" id="SFU28819.1"/>
    </source>
</evidence>
<dbReference type="SMART" id="SM00646">
    <property type="entry name" value="Ami_3"/>
    <property type="match status" value="1"/>
</dbReference>
<evidence type="ECO:0000256" key="6">
    <source>
        <dbReference type="ARBA" id="ARBA00022764"/>
    </source>
</evidence>
<dbReference type="GO" id="GO:0071555">
    <property type="term" value="P:cell wall organization"/>
    <property type="evidence" value="ECO:0007669"/>
    <property type="project" value="UniProtKB-KW"/>
</dbReference>
<dbReference type="EC" id="3.5.1.28" evidence="4"/>
<evidence type="ECO:0000256" key="3">
    <source>
        <dbReference type="ARBA" id="ARBA00010860"/>
    </source>
</evidence>
<dbReference type="InterPro" id="IPR050695">
    <property type="entry name" value="N-acetylmuramoyl_amidase_3"/>
</dbReference>
<evidence type="ECO:0000256" key="4">
    <source>
        <dbReference type="ARBA" id="ARBA00011901"/>
    </source>
</evidence>
<reference evidence="12 13" key="1">
    <citation type="submission" date="2016-10" db="EMBL/GenBank/DDBJ databases">
        <authorList>
            <person name="de Groot N.N."/>
        </authorList>
    </citation>
    <scope>NUCLEOTIDE SEQUENCE [LARGE SCALE GENOMIC DNA]</scope>
    <source>
        <strain evidence="12 13">Nm24</strain>
    </source>
</reference>
<evidence type="ECO:0000256" key="2">
    <source>
        <dbReference type="ARBA" id="ARBA00004418"/>
    </source>
</evidence>
<gene>
    <name evidence="12" type="ORF">SAMN05216339_101160</name>
</gene>
<dbReference type="GO" id="GO:0008745">
    <property type="term" value="F:N-acetylmuramoyl-L-alanine amidase activity"/>
    <property type="evidence" value="ECO:0007669"/>
    <property type="project" value="UniProtKB-EC"/>
</dbReference>
<evidence type="ECO:0000256" key="1">
    <source>
        <dbReference type="ARBA" id="ARBA00001561"/>
    </source>
</evidence>
<keyword evidence="6" id="KW-0574">Periplasm</keyword>
<protein>
    <recommendedName>
        <fullName evidence="9">N-acetylmuramoyl-L-alanine amidase AmiC</fullName>
        <ecNumber evidence="4">3.5.1.28</ecNumber>
    </recommendedName>
</protein>
<dbReference type="AlphaFoldDB" id="A0A1I7EY52"/>
<evidence type="ECO:0000256" key="9">
    <source>
        <dbReference type="ARBA" id="ARBA00074581"/>
    </source>
</evidence>
<dbReference type="PANTHER" id="PTHR30404">
    <property type="entry name" value="N-ACETYLMURAMOYL-L-ALANINE AMIDASE"/>
    <property type="match status" value="1"/>
</dbReference>
<comment type="catalytic activity">
    <reaction evidence="1">
        <text>Hydrolyzes the link between N-acetylmuramoyl residues and L-amino acid residues in certain cell-wall glycopeptides.</text>
        <dbReference type="EC" id="3.5.1.28"/>
    </reaction>
</comment>
<sequence>MLITLAKTGIRMNQSGTRQCSPFLFFIIAIFLQLALYSNATSAGTQITAARYWAGPEYTRLTLESSKPVKYAVSTLQSPKRIVMDIENISLSDVLKSLPAKTESQDPLVGALRVGNFNSRTVRLVVELKTDAVPKAFALDPVDQFGHRLVLDLYPSKKSAIEPHEQDPLIALIQKNKKPEPTAHSRNVTPATTPKAVLTATRRKPEKNRIITIAIDAGHGGKDPGAIGPQGTMEKNITLSIARKLKARIDKEPGMRAVLIRDGDHFISLPGRRIKARQANADLFVSIHADAAPRREAHGASIYALSENGATSTTASWLARKENEVDLIGGVKLDDKDRYLKQTLIDLSMNATINDSIRLANHVLNEIGTISHLHKKNVEQAGFAVLKSPDIPSVLVETAFISNRTEEAKLNSEIHQNKLVDAISVGLKRYFSSGSWQTRMDVADTR</sequence>
<dbReference type="PANTHER" id="PTHR30404:SF0">
    <property type="entry name" value="N-ACETYLMURAMOYL-L-ALANINE AMIDASE AMIC"/>
    <property type="match status" value="1"/>
</dbReference>
<dbReference type="Pfam" id="PF11741">
    <property type="entry name" value="AMIN"/>
    <property type="match status" value="1"/>
</dbReference>
<evidence type="ECO:0000256" key="7">
    <source>
        <dbReference type="ARBA" id="ARBA00022801"/>
    </source>
</evidence>
<dbReference type="FunFam" id="3.40.630.40:FF:000001">
    <property type="entry name" value="N-acetylmuramoyl-L-alanine amidase"/>
    <property type="match status" value="1"/>
</dbReference>
<feature type="domain" description="MurNAc-LAA" evidence="11">
    <location>
        <begin position="273"/>
        <end position="428"/>
    </location>
</feature>
<keyword evidence="5" id="KW-0732">Signal</keyword>
<accession>A0A1I7EY52</accession>
<keyword evidence="10" id="KW-0472">Membrane</keyword>
<evidence type="ECO:0000256" key="10">
    <source>
        <dbReference type="SAM" id="Phobius"/>
    </source>
</evidence>
<feature type="transmembrane region" description="Helical" evidence="10">
    <location>
        <begin position="20"/>
        <end position="38"/>
    </location>
</feature>
<dbReference type="SUPFAM" id="SSF53187">
    <property type="entry name" value="Zn-dependent exopeptidases"/>
    <property type="match status" value="1"/>
</dbReference>
<evidence type="ECO:0000259" key="11">
    <source>
        <dbReference type="SMART" id="SM00646"/>
    </source>
</evidence>
<dbReference type="InterPro" id="IPR002508">
    <property type="entry name" value="MurNAc-LAA_cat"/>
</dbReference>
<dbReference type="InterPro" id="IPR021731">
    <property type="entry name" value="AMIN_dom"/>
</dbReference>
<proteinExistence type="inferred from homology"/>
<organism evidence="12 13">
    <name type="scientific">Nitrosomonas eutropha</name>
    <dbReference type="NCBI Taxonomy" id="916"/>
    <lineage>
        <taxon>Bacteria</taxon>
        <taxon>Pseudomonadati</taxon>
        <taxon>Pseudomonadota</taxon>
        <taxon>Betaproteobacteria</taxon>
        <taxon>Nitrosomonadales</taxon>
        <taxon>Nitrosomonadaceae</taxon>
        <taxon>Nitrosomonas</taxon>
    </lineage>
</organism>
<keyword evidence="8" id="KW-0961">Cell wall biogenesis/degradation</keyword>
<keyword evidence="7" id="KW-0378">Hydrolase</keyword>
<dbReference type="EMBL" id="FPBL01000001">
    <property type="protein sequence ID" value="SFU28819.1"/>
    <property type="molecule type" value="Genomic_DNA"/>
</dbReference>
<keyword evidence="10" id="KW-1133">Transmembrane helix</keyword>
<evidence type="ECO:0000256" key="8">
    <source>
        <dbReference type="ARBA" id="ARBA00023316"/>
    </source>
</evidence>
<dbReference type="GO" id="GO:0009253">
    <property type="term" value="P:peptidoglycan catabolic process"/>
    <property type="evidence" value="ECO:0007669"/>
    <property type="project" value="InterPro"/>
</dbReference>
<evidence type="ECO:0000256" key="5">
    <source>
        <dbReference type="ARBA" id="ARBA00022729"/>
    </source>
</evidence>
<dbReference type="GO" id="GO:0030288">
    <property type="term" value="C:outer membrane-bounded periplasmic space"/>
    <property type="evidence" value="ECO:0007669"/>
    <property type="project" value="TreeGrafter"/>
</dbReference>
<comment type="subcellular location">
    <subcellularLocation>
        <location evidence="2">Periplasm</location>
    </subcellularLocation>
</comment>
<dbReference type="CDD" id="cd02696">
    <property type="entry name" value="MurNAc-LAA"/>
    <property type="match status" value="1"/>
</dbReference>
<dbReference type="RefSeq" id="WP_256214756.1">
    <property type="nucleotide sequence ID" value="NZ_FPBL01000001.1"/>
</dbReference>
<keyword evidence="10" id="KW-0812">Transmembrane</keyword>
<name>A0A1I7EY52_9PROT</name>